<accession>A0A9D4E9Z9</accession>
<feature type="compositionally biased region" description="Basic and acidic residues" evidence="2">
    <location>
        <begin position="290"/>
        <end position="372"/>
    </location>
</feature>
<feature type="region of interest" description="Disordered" evidence="2">
    <location>
        <begin position="126"/>
        <end position="156"/>
    </location>
</feature>
<dbReference type="GO" id="GO:0008380">
    <property type="term" value="P:RNA splicing"/>
    <property type="evidence" value="ECO:0007669"/>
    <property type="project" value="TreeGrafter"/>
</dbReference>
<dbReference type="InterPro" id="IPR012677">
    <property type="entry name" value="Nucleotide-bd_a/b_plait_sf"/>
</dbReference>
<feature type="non-terminal residue" evidence="4">
    <location>
        <position position="821"/>
    </location>
</feature>
<dbReference type="EMBL" id="JAIWYP010000009">
    <property type="protein sequence ID" value="KAH3776679.1"/>
    <property type="molecule type" value="Genomic_DNA"/>
</dbReference>
<keyword evidence="1" id="KW-0694">RNA-binding</keyword>
<dbReference type="InterPro" id="IPR032552">
    <property type="entry name" value="RSB_motif"/>
</dbReference>
<feature type="compositionally biased region" description="Polar residues" evidence="2">
    <location>
        <begin position="661"/>
        <end position="677"/>
    </location>
</feature>
<gene>
    <name evidence="4" type="ORF">DPMN_178110</name>
</gene>
<feature type="domain" description="RRM" evidence="3">
    <location>
        <begin position="192"/>
        <end position="269"/>
    </location>
</feature>
<feature type="compositionally biased region" description="Basic and acidic residues" evidence="2">
    <location>
        <begin position="487"/>
        <end position="500"/>
    </location>
</feature>
<dbReference type="Pfam" id="PF16294">
    <property type="entry name" value="RSB_motif"/>
    <property type="match status" value="1"/>
</dbReference>
<dbReference type="InterPro" id="IPR000504">
    <property type="entry name" value="RRM_dom"/>
</dbReference>
<dbReference type="PANTHER" id="PTHR46589:SF1">
    <property type="entry name" value="APOPTOTIC CHROMATIN CONDENSATION INDUCER IN THE NUCLEUS"/>
    <property type="match status" value="1"/>
</dbReference>
<dbReference type="GO" id="GO:0071011">
    <property type="term" value="C:precatalytic spliceosome"/>
    <property type="evidence" value="ECO:0007669"/>
    <property type="project" value="TreeGrafter"/>
</dbReference>
<feature type="region of interest" description="Disordered" evidence="2">
    <location>
        <begin position="1"/>
        <end position="22"/>
    </location>
</feature>
<evidence type="ECO:0000256" key="1">
    <source>
        <dbReference type="PROSITE-ProRule" id="PRU00176"/>
    </source>
</evidence>
<dbReference type="InterPro" id="IPR034257">
    <property type="entry name" value="Acinus_RRM"/>
</dbReference>
<reference evidence="4" key="2">
    <citation type="submission" date="2020-11" db="EMBL/GenBank/DDBJ databases">
        <authorList>
            <person name="McCartney M.A."/>
            <person name="Auch B."/>
            <person name="Kono T."/>
            <person name="Mallez S."/>
            <person name="Becker A."/>
            <person name="Gohl D.M."/>
            <person name="Silverstein K.A.T."/>
            <person name="Koren S."/>
            <person name="Bechman K.B."/>
            <person name="Herman A."/>
            <person name="Abrahante J.E."/>
            <person name="Garbe J."/>
        </authorList>
    </citation>
    <scope>NUCLEOTIDE SEQUENCE</scope>
    <source>
        <strain evidence="4">Duluth1</strain>
        <tissue evidence="4">Whole animal</tissue>
    </source>
</reference>
<dbReference type="InterPro" id="IPR052793">
    <property type="entry name" value="EJC-associated_protein"/>
</dbReference>
<sequence length="821" mass="89261">MRMTPTTRTLPCPSTKRRPTHGLYTYRGLSHRMWAGRQVMMTRQVMTTVMGTVIKMMKLRMRLKLRVRLPGASLRRERHRRGVEKAAKGTEEQEEGPTGDNEKDAAIEEERMETEAARLVKVVESASKKKVKQTDLPANTSPTKKTKKDKKDRNKEIKVIRRLESGAATLITADEPERPARSPSPARNPVTKIVHIRNLVRPFTLHQLKELLGRYGTLIEEDFWIDKIKSHCFASYATVEEAENTRRALHNTRWPQSNPKTLTADFAAQDQLDSYRGVTKPKPAAPAVGKLKEGGQEAPKERPSVRETHPGARDGREKEMEARRREREQRIKEQEEREKKSGPVREWDRDKKSREDWDRTLQKSRSRSRDNVRSPSPRARKADRDKGQSAEKINRRDVKKDKKEDEPPAKLLDDLFKKTKTAPCIYWLPLTELQVQAREKQGILKPKLRQRSVAGDLHSPIRDGGEIVEGPSKGQGSEVPSKGQGSQRDHPKGKGSERSHPRGMGGVIGSEIIEEPSKGQGSEIIEGPSKGQGSEIIEGPFKGQGSEIVEGPSKGGRGGEIGSEIIEGPSKGQGSERGHPRGRGGEMGSEGSERDHPKGQGSEIIEGHPRGMGGEIGSEIIEGPSKGQGSEVSQGGRRDNRGATQGGGEIGSKIIEEPSKGQGSEVSQGGRSDNRGATQGGGEIGSERGHPRGRGGEIGSEIIEGPSMGQGSKIIEGPSKGQGSEGSEIIQGPPKGQGSEIAEGSSKGDRRGEIGSEIIEGPSKGQGSEIIEGPSKGQGSEIIEGPSKGQGSEVSQGGRRDNRGAIQGAGFIGESGHPSGR</sequence>
<evidence type="ECO:0000259" key="3">
    <source>
        <dbReference type="PROSITE" id="PS50102"/>
    </source>
</evidence>
<feature type="region of interest" description="Disordered" evidence="2">
    <location>
        <begin position="76"/>
        <end position="105"/>
    </location>
</feature>
<dbReference type="GO" id="GO:0003723">
    <property type="term" value="F:RNA binding"/>
    <property type="evidence" value="ECO:0007669"/>
    <property type="project" value="UniProtKB-UniRule"/>
</dbReference>
<feature type="compositionally biased region" description="Basic and acidic residues" evidence="2">
    <location>
        <begin position="380"/>
        <end position="415"/>
    </location>
</feature>
<reference evidence="4" key="1">
    <citation type="journal article" date="2019" name="bioRxiv">
        <title>The Genome of the Zebra Mussel, Dreissena polymorpha: A Resource for Invasive Species Research.</title>
        <authorList>
            <person name="McCartney M.A."/>
            <person name="Auch B."/>
            <person name="Kono T."/>
            <person name="Mallez S."/>
            <person name="Zhang Y."/>
            <person name="Obille A."/>
            <person name="Becker A."/>
            <person name="Abrahante J.E."/>
            <person name="Garbe J."/>
            <person name="Badalamenti J.P."/>
            <person name="Herman A."/>
            <person name="Mangelson H."/>
            <person name="Liachko I."/>
            <person name="Sullivan S."/>
            <person name="Sone E.D."/>
            <person name="Koren S."/>
            <person name="Silverstein K.A.T."/>
            <person name="Beckman K.B."/>
            <person name="Gohl D.M."/>
        </authorList>
    </citation>
    <scope>NUCLEOTIDE SEQUENCE</scope>
    <source>
        <strain evidence="4">Duluth1</strain>
        <tissue evidence="4">Whole animal</tissue>
    </source>
</reference>
<dbReference type="Gene3D" id="3.30.70.330">
    <property type="match status" value="1"/>
</dbReference>
<dbReference type="CDD" id="cd12432">
    <property type="entry name" value="RRM_ACINU"/>
    <property type="match status" value="1"/>
</dbReference>
<feature type="region of interest" description="Disordered" evidence="2">
    <location>
        <begin position="168"/>
        <end position="189"/>
    </location>
</feature>
<evidence type="ECO:0000313" key="5">
    <source>
        <dbReference type="Proteomes" id="UP000828390"/>
    </source>
</evidence>
<dbReference type="SUPFAM" id="SSF54928">
    <property type="entry name" value="RNA-binding domain, RBD"/>
    <property type="match status" value="1"/>
</dbReference>
<name>A0A9D4E9Z9_DREPO</name>
<keyword evidence="5" id="KW-1185">Reference proteome</keyword>
<dbReference type="InterPro" id="IPR035979">
    <property type="entry name" value="RBD_domain_sf"/>
</dbReference>
<dbReference type="GO" id="GO:0061574">
    <property type="term" value="C:ASAP complex"/>
    <property type="evidence" value="ECO:0007669"/>
    <property type="project" value="TreeGrafter"/>
</dbReference>
<dbReference type="PROSITE" id="PS50102">
    <property type="entry name" value="RRM"/>
    <property type="match status" value="1"/>
</dbReference>
<feature type="compositionally biased region" description="Low complexity" evidence="2">
    <location>
        <begin position="562"/>
        <end position="572"/>
    </location>
</feature>
<evidence type="ECO:0000256" key="2">
    <source>
        <dbReference type="SAM" id="MobiDB-lite"/>
    </source>
</evidence>
<feature type="region of interest" description="Disordered" evidence="2">
    <location>
        <begin position="276"/>
        <end position="415"/>
    </location>
</feature>
<dbReference type="Proteomes" id="UP000828390">
    <property type="component" value="Unassembled WGS sequence"/>
</dbReference>
<proteinExistence type="predicted"/>
<feature type="region of interest" description="Disordered" evidence="2">
    <location>
        <begin position="442"/>
        <end position="821"/>
    </location>
</feature>
<dbReference type="PANTHER" id="PTHR46589">
    <property type="entry name" value="APOPTOTIC CHROMATIN CONDENSATION INDUCER IN THE NUCLEUS"/>
    <property type="match status" value="1"/>
</dbReference>
<comment type="caution">
    <text evidence="4">The sequence shown here is derived from an EMBL/GenBank/DDBJ whole genome shotgun (WGS) entry which is preliminary data.</text>
</comment>
<protein>
    <recommendedName>
        <fullName evidence="3">RRM domain-containing protein</fullName>
    </recommendedName>
</protein>
<organism evidence="4 5">
    <name type="scientific">Dreissena polymorpha</name>
    <name type="common">Zebra mussel</name>
    <name type="synonym">Mytilus polymorpha</name>
    <dbReference type="NCBI Taxonomy" id="45954"/>
    <lineage>
        <taxon>Eukaryota</taxon>
        <taxon>Metazoa</taxon>
        <taxon>Spiralia</taxon>
        <taxon>Lophotrochozoa</taxon>
        <taxon>Mollusca</taxon>
        <taxon>Bivalvia</taxon>
        <taxon>Autobranchia</taxon>
        <taxon>Heteroconchia</taxon>
        <taxon>Euheterodonta</taxon>
        <taxon>Imparidentia</taxon>
        <taxon>Neoheterodontei</taxon>
        <taxon>Myida</taxon>
        <taxon>Dreissenoidea</taxon>
        <taxon>Dreissenidae</taxon>
        <taxon>Dreissena</taxon>
    </lineage>
</organism>
<evidence type="ECO:0000313" key="4">
    <source>
        <dbReference type="EMBL" id="KAH3776679.1"/>
    </source>
</evidence>
<dbReference type="AlphaFoldDB" id="A0A9D4E9Z9"/>